<dbReference type="InterPro" id="IPR005618">
    <property type="entry name" value="OMPW"/>
</dbReference>
<dbReference type="EMBL" id="SNXW01000007">
    <property type="protein sequence ID" value="TDP81634.1"/>
    <property type="molecule type" value="Genomic_DNA"/>
</dbReference>
<feature type="signal peptide" evidence="2">
    <location>
        <begin position="1"/>
        <end position="26"/>
    </location>
</feature>
<dbReference type="RefSeq" id="WP_166643563.1">
    <property type="nucleotide sequence ID" value="NZ_SNXW01000007.1"/>
</dbReference>
<organism evidence="3 4">
    <name type="scientific">Aquabacterium commune</name>
    <dbReference type="NCBI Taxonomy" id="70586"/>
    <lineage>
        <taxon>Bacteria</taxon>
        <taxon>Pseudomonadati</taxon>
        <taxon>Pseudomonadota</taxon>
        <taxon>Betaproteobacteria</taxon>
        <taxon>Burkholderiales</taxon>
        <taxon>Aquabacterium</taxon>
    </lineage>
</organism>
<dbReference type="PANTHER" id="PTHR36920:SF1">
    <property type="entry name" value="OUTER MEMBRANE PROTEIN W"/>
    <property type="match status" value="1"/>
</dbReference>
<dbReference type="InterPro" id="IPR011250">
    <property type="entry name" value="OMP/PagP_B-barrel"/>
</dbReference>
<reference evidence="3 4" key="1">
    <citation type="submission" date="2019-03" db="EMBL/GenBank/DDBJ databases">
        <title>Genomic Encyclopedia of Type Strains, Phase IV (KMG-IV): sequencing the most valuable type-strain genomes for metagenomic binning, comparative biology and taxonomic classification.</title>
        <authorList>
            <person name="Goeker M."/>
        </authorList>
    </citation>
    <scope>NUCLEOTIDE SEQUENCE [LARGE SCALE GENOMIC DNA]</scope>
    <source>
        <strain evidence="3 4">DSM 11901</strain>
    </source>
</reference>
<keyword evidence="4" id="KW-1185">Reference proteome</keyword>
<comment type="caution">
    <text evidence="3">The sequence shown here is derived from an EMBL/GenBank/DDBJ whole genome shotgun (WGS) entry which is preliminary data.</text>
</comment>
<accession>A0A4R6R737</accession>
<feature type="chain" id="PRO_5020751646" evidence="2">
    <location>
        <begin position="27"/>
        <end position="267"/>
    </location>
</feature>
<dbReference type="GO" id="GO:0055085">
    <property type="term" value="P:transmembrane transport"/>
    <property type="evidence" value="ECO:0007669"/>
    <property type="project" value="TreeGrafter"/>
</dbReference>
<evidence type="ECO:0000256" key="1">
    <source>
        <dbReference type="ARBA" id="ARBA00004442"/>
    </source>
</evidence>
<evidence type="ECO:0000313" key="3">
    <source>
        <dbReference type="EMBL" id="TDP81634.1"/>
    </source>
</evidence>
<name>A0A4R6R737_9BURK</name>
<dbReference type="AlphaFoldDB" id="A0A4R6R737"/>
<evidence type="ECO:0000313" key="4">
    <source>
        <dbReference type="Proteomes" id="UP000294593"/>
    </source>
</evidence>
<dbReference type="SUPFAM" id="SSF56925">
    <property type="entry name" value="OMPA-like"/>
    <property type="match status" value="1"/>
</dbReference>
<sequence length="267" mass="28364">MKFVSTRAAAAAFGTLCALSATSASAQYTVKLGGAYFDTNATSTPLRGQLPAVNGATYLGNINLAHGPSLEVQNKGTVTLSIERALGDHWGVELILGAPPKHEVKLRTGSPQLSPSAGLTQAVGAATANAATALTAQKLNRNDGVVVATVRQWAPTFFVNYRFFEPSARLRPFVGVGLNVTRFKSSTNEAGDKVYNDGNPYIRLSDSYGPAVQAGVSYKLDAHWSLHASVLTARVDNKLVIETAHSRQEASFRFTPTVWSASVGYSF</sequence>
<comment type="subcellular location">
    <subcellularLocation>
        <location evidence="1">Cell outer membrane</location>
    </subcellularLocation>
</comment>
<dbReference type="GO" id="GO:0009279">
    <property type="term" value="C:cell outer membrane"/>
    <property type="evidence" value="ECO:0007669"/>
    <property type="project" value="UniProtKB-SubCell"/>
</dbReference>
<keyword evidence="2" id="KW-0732">Signal</keyword>
<gene>
    <name evidence="3" type="ORF">EV672_10764</name>
</gene>
<dbReference type="Proteomes" id="UP000294593">
    <property type="component" value="Unassembled WGS sequence"/>
</dbReference>
<dbReference type="PANTHER" id="PTHR36920">
    <property type="match status" value="1"/>
</dbReference>
<dbReference type="Gene3D" id="2.40.160.20">
    <property type="match status" value="1"/>
</dbReference>
<protein>
    <submittedName>
        <fullName evidence="3">Outer membrane protein W</fullName>
    </submittedName>
</protein>
<proteinExistence type="predicted"/>
<dbReference type="Pfam" id="PF03922">
    <property type="entry name" value="OmpW"/>
    <property type="match status" value="1"/>
</dbReference>
<evidence type="ECO:0000256" key="2">
    <source>
        <dbReference type="SAM" id="SignalP"/>
    </source>
</evidence>